<dbReference type="EMBL" id="JAKMXF010000222">
    <property type="protein sequence ID" value="KAI6654421.1"/>
    <property type="molecule type" value="Genomic_DNA"/>
</dbReference>
<sequence>MSTISVPRGTTRHLLTPYTIFRYTKHLLILAGELLSISPAAHRMLRNSRTIILPWERLLRDLMTRSFQNNELPRIFEVLKPEQRFVNILFDEVKLITTSRFSASHIIGHANNAPSEQATSALCTEVVCHQGGPRLVFGIHPVKNINSADLQIILLEIMEVMKKLGVRPISFICDNCPLNQGVYKLLGGSGRVALDGIEVFLLYDFVHIMKNLRNNWITDKLQGLSFVKDGIEYLACLKDIQHFMKRAKRAHYNPQSLHIRQYFLNVSKDRAYHWSVKFFTGRLLQHSKL</sequence>
<proteinExistence type="predicted"/>
<dbReference type="InterPro" id="IPR048365">
    <property type="entry name" value="TNP-like_RNaseH_N"/>
</dbReference>
<gene>
    <name evidence="2" type="ORF">LOD99_817</name>
</gene>
<protein>
    <recommendedName>
        <fullName evidence="1">Transposable element P transposase-like RNase H domain-containing protein</fullName>
    </recommendedName>
</protein>
<organism evidence="2 3">
    <name type="scientific">Oopsacas minuta</name>
    <dbReference type="NCBI Taxonomy" id="111878"/>
    <lineage>
        <taxon>Eukaryota</taxon>
        <taxon>Metazoa</taxon>
        <taxon>Porifera</taxon>
        <taxon>Hexactinellida</taxon>
        <taxon>Hexasterophora</taxon>
        <taxon>Lyssacinosida</taxon>
        <taxon>Leucopsacidae</taxon>
        <taxon>Oopsacas</taxon>
    </lineage>
</organism>
<dbReference type="Proteomes" id="UP001165289">
    <property type="component" value="Unassembled WGS sequence"/>
</dbReference>
<evidence type="ECO:0000313" key="2">
    <source>
        <dbReference type="EMBL" id="KAI6654421.1"/>
    </source>
</evidence>
<accession>A0AAV7K0F1</accession>
<dbReference type="Pfam" id="PF21787">
    <property type="entry name" value="TNP-like_RNaseH_N"/>
    <property type="match status" value="1"/>
</dbReference>
<keyword evidence="3" id="KW-1185">Reference proteome</keyword>
<evidence type="ECO:0000259" key="1">
    <source>
        <dbReference type="Pfam" id="PF21787"/>
    </source>
</evidence>
<comment type="caution">
    <text evidence="2">The sequence shown here is derived from an EMBL/GenBank/DDBJ whole genome shotgun (WGS) entry which is preliminary data.</text>
</comment>
<evidence type="ECO:0000313" key="3">
    <source>
        <dbReference type="Proteomes" id="UP001165289"/>
    </source>
</evidence>
<reference evidence="2 3" key="1">
    <citation type="journal article" date="2023" name="BMC Biol.">
        <title>The compact genome of the sponge Oopsacas minuta (Hexactinellida) is lacking key metazoan core genes.</title>
        <authorList>
            <person name="Santini S."/>
            <person name="Schenkelaars Q."/>
            <person name="Jourda C."/>
            <person name="Duchesne M."/>
            <person name="Belahbib H."/>
            <person name="Rocher C."/>
            <person name="Selva M."/>
            <person name="Riesgo A."/>
            <person name="Vervoort M."/>
            <person name="Leys S.P."/>
            <person name="Kodjabachian L."/>
            <person name="Le Bivic A."/>
            <person name="Borchiellini C."/>
            <person name="Claverie J.M."/>
            <person name="Renard E."/>
        </authorList>
    </citation>
    <scope>NUCLEOTIDE SEQUENCE [LARGE SCALE GENOMIC DNA]</scope>
    <source>
        <strain evidence="2">SPO-2</strain>
    </source>
</reference>
<name>A0AAV7K0F1_9METZ</name>
<feature type="domain" description="Transposable element P transposase-like RNase H" evidence="1">
    <location>
        <begin position="77"/>
        <end position="187"/>
    </location>
</feature>
<dbReference type="AlphaFoldDB" id="A0AAV7K0F1"/>